<dbReference type="AlphaFoldDB" id="A0A6A6TAI5"/>
<dbReference type="EMBL" id="MU004330">
    <property type="protein sequence ID" value="KAF2656979.1"/>
    <property type="molecule type" value="Genomic_DNA"/>
</dbReference>
<feature type="compositionally biased region" description="Polar residues" evidence="1">
    <location>
        <begin position="358"/>
        <end position="375"/>
    </location>
</feature>
<feature type="region of interest" description="Disordered" evidence="1">
    <location>
        <begin position="351"/>
        <end position="387"/>
    </location>
</feature>
<feature type="compositionally biased region" description="Polar residues" evidence="1">
    <location>
        <begin position="41"/>
        <end position="50"/>
    </location>
</feature>
<organism evidence="2 3">
    <name type="scientific">Lophiostoma macrostomum CBS 122681</name>
    <dbReference type="NCBI Taxonomy" id="1314788"/>
    <lineage>
        <taxon>Eukaryota</taxon>
        <taxon>Fungi</taxon>
        <taxon>Dikarya</taxon>
        <taxon>Ascomycota</taxon>
        <taxon>Pezizomycotina</taxon>
        <taxon>Dothideomycetes</taxon>
        <taxon>Pleosporomycetidae</taxon>
        <taxon>Pleosporales</taxon>
        <taxon>Lophiostomataceae</taxon>
        <taxon>Lophiostoma</taxon>
    </lineage>
</organism>
<evidence type="ECO:0000313" key="3">
    <source>
        <dbReference type="Proteomes" id="UP000799324"/>
    </source>
</evidence>
<reference evidence="2" key="1">
    <citation type="journal article" date="2020" name="Stud. Mycol.">
        <title>101 Dothideomycetes genomes: a test case for predicting lifestyles and emergence of pathogens.</title>
        <authorList>
            <person name="Haridas S."/>
            <person name="Albert R."/>
            <person name="Binder M."/>
            <person name="Bloem J."/>
            <person name="Labutti K."/>
            <person name="Salamov A."/>
            <person name="Andreopoulos B."/>
            <person name="Baker S."/>
            <person name="Barry K."/>
            <person name="Bills G."/>
            <person name="Bluhm B."/>
            <person name="Cannon C."/>
            <person name="Castanera R."/>
            <person name="Culley D."/>
            <person name="Daum C."/>
            <person name="Ezra D."/>
            <person name="Gonzalez J."/>
            <person name="Henrissat B."/>
            <person name="Kuo A."/>
            <person name="Liang C."/>
            <person name="Lipzen A."/>
            <person name="Lutzoni F."/>
            <person name="Magnuson J."/>
            <person name="Mondo S."/>
            <person name="Nolan M."/>
            <person name="Ohm R."/>
            <person name="Pangilinan J."/>
            <person name="Park H.-J."/>
            <person name="Ramirez L."/>
            <person name="Alfaro M."/>
            <person name="Sun H."/>
            <person name="Tritt A."/>
            <person name="Yoshinaga Y."/>
            <person name="Zwiers L.-H."/>
            <person name="Turgeon B."/>
            <person name="Goodwin S."/>
            <person name="Spatafora J."/>
            <person name="Crous P."/>
            <person name="Grigoriev I."/>
        </authorList>
    </citation>
    <scope>NUCLEOTIDE SEQUENCE</scope>
    <source>
        <strain evidence="2">CBS 122681</strain>
    </source>
</reference>
<proteinExistence type="predicted"/>
<gene>
    <name evidence="2" type="ORF">K491DRAFT_677614</name>
</gene>
<feature type="compositionally biased region" description="Basic and acidic residues" evidence="1">
    <location>
        <begin position="376"/>
        <end position="387"/>
    </location>
</feature>
<accession>A0A6A6TAI5</accession>
<name>A0A6A6TAI5_9PLEO</name>
<evidence type="ECO:0000313" key="2">
    <source>
        <dbReference type="EMBL" id="KAF2656979.1"/>
    </source>
</evidence>
<keyword evidence="3" id="KW-1185">Reference proteome</keyword>
<protein>
    <submittedName>
        <fullName evidence="2">Uncharacterized protein</fullName>
    </submittedName>
</protein>
<dbReference type="Proteomes" id="UP000799324">
    <property type="component" value="Unassembled WGS sequence"/>
</dbReference>
<evidence type="ECO:0000256" key="1">
    <source>
        <dbReference type="SAM" id="MobiDB-lite"/>
    </source>
</evidence>
<sequence length="605" mass="69598">MREPEPHHQYSYILSAQSTFIQNQKAIGKKKSPGGMRTPMTGPSETNLRTQPPAHRTTPRTTQLQQIHPSHNAYSLPLMANRSAYRSKRQRAQDYGYGNEYRNYNDFDDEYDFEHEAEYEGFVSRVFKFILRFITSVRRAVRQFQLNIFKYFLHYYLARVALTHLPAPEDNQALKENYGKAFLYAAPLIVLWRLPFLNRLIDKLAPRPLYPQQDPSSAPLVACLVFIGLAFAEMFKSPLRAWSLLNVVALERPSVLSVHYKVVPLRLQIPSSIVWGLLTRGLSKDIDQAWFLFMILWPLFWGVEILHRLGLLGKKRAQGKTERKQRKNVRFSEEDDEVYGDDGREYIEDGGIDVGSDVQWNSSRGLGPNAKSSSTGRERMEVRQRRSFSAKEDEGLFRRMSSLSALGPFRSLSNPFEPSGPSMDDSYAPLYNANYTLPFPTFLNWTTYLPLTQPSEHDPTPSFLLPTRSWSEALELLYLDLKADLWPSILWALHQYALFVLVFAAVRPSVCRLVPGIDVWRCQEGPADWAYWTTTLFPGRWYQNVAPVLSGLAWYVRWWTNAGWLIGVYARDISGKIVVGIQCWLAAVIFGAYEPGYYKALCGRR</sequence>
<feature type="region of interest" description="Disordered" evidence="1">
    <location>
        <begin position="28"/>
        <end position="60"/>
    </location>
</feature>